<name>A0A6N4W2I1_9MYCO</name>
<feature type="compositionally biased region" description="Basic and acidic residues" evidence="1">
    <location>
        <begin position="384"/>
        <end position="397"/>
    </location>
</feature>
<sequence length="397" mass="40708">MDTVLGLSMTPTTVGLVLVEGDGGDGATKNHDAFEVRRGGYSPVTTSEFVAEALLRTQAIAGGQQLQSIGVTWSDDAAVEASLLLDWLADSGFHNVVPIRLPEATEAFARGIGQVIDSQVTAVCVVEPDAVVALVVDTVTDTTNSVVSYELETEQDLIGWLADVLAHDGWQADSLVLLGSGDELDQIARQLEQVLGIPVFAPAEAELALARGAALASVNSVGLFDDPLFVVPERPQRRRPLAQSAPVAMLIGGVLTFVVSASAAVGLAVLPTGDAVSTARPVVTTAETPVVKPVNLPVAPPPQLAPAPEPEQVPLPAPAPEVAPDPAPEVAMTEDPAAAVPAQAPADVPAAPPVADPAAPAPAPAATDPTVPPVSTEKPSLRTRILERLSGLRDGNG</sequence>
<dbReference type="KEGG" id="many:MANY_14370"/>
<gene>
    <name evidence="4" type="ORF">MANY_14370</name>
</gene>
<keyword evidence="2" id="KW-1133">Transmembrane helix</keyword>
<feature type="region of interest" description="Disordered" evidence="1">
    <location>
        <begin position="301"/>
        <end position="397"/>
    </location>
</feature>
<reference evidence="4 5" key="1">
    <citation type="journal article" date="2019" name="Emerg. Microbes Infect.">
        <title>Comprehensive subspecies identification of 175 nontuberculous mycobacteria species based on 7547 genomic profiles.</title>
        <authorList>
            <person name="Matsumoto Y."/>
            <person name="Kinjo T."/>
            <person name="Motooka D."/>
            <person name="Nabeya D."/>
            <person name="Jung N."/>
            <person name="Uechi K."/>
            <person name="Horii T."/>
            <person name="Iida T."/>
            <person name="Fujita J."/>
            <person name="Nakamura S."/>
        </authorList>
    </citation>
    <scope>NUCLEOTIDE SEQUENCE [LARGE SCALE GENOMIC DNA]</scope>
    <source>
        <strain evidence="4 5">JCM 30275</strain>
    </source>
</reference>
<feature type="compositionally biased region" description="Pro residues" evidence="1">
    <location>
        <begin position="301"/>
        <end position="327"/>
    </location>
</feature>
<keyword evidence="2" id="KW-0812">Transmembrane</keyword>
<evidence type="ECO:0000256" key="1">
    <source>
        <dbReference type="SAM" id="MobiDB-lite"/>
    </source>
</evidence>
<dbReference type="RefSeq" id="WP_163803610.1">
    <property type="nucleotide sequence ID" value="NZ_AP022620.1"/>
</dbReference>
<evidence type="ECO:0000256" key="2">
    <source>
        <dbReference type="SAM" id="Phobius"/>
    </source>
</evidence>
<feature type="compositionally biased region" description="Low complexity" evidence="1">
    <location>
        <begin position="328"/>
        <end position="349"/>
    </location>
</feature>
<keyword evidence="5" id="KW-1185">Reference proteome</keyword>
<dbReference type="Proteomes" id="UP000467249">
    <property type="component" value="Chromosome"/>
</dbReference>
<dbReference type="InterPro" id="IPR055583">
    <property type="entry name" value="DUF7159"/>
</dbReference>
<feature type="domain" description="DUF7159" evidence="3">
    <location>
        <begin position="2"/>
        <end position="222"/>
    </location>
</feature>
<protein>
    <recommendedName>
        <fullName evidence="3">DUF7159 domain-containing protein</fullName>
    </recommendedName>
</protein>
<proteinExistence type="predicted"/>
<feature type="compositionally biased region" description="Pro residues" evidence="1">
    <location>
        <begin position="350"/>
        <end position="363"/>
    </location>
</feature>
<dbReference type="AlphaFoldDB" id="A0A6N4W2I1"/>
<dbReference type="EMBL" id="AP022620">
    <property type="protein sequence ID" value="BBZ76100.1"/>
    <property type="molecule type" value="Genomic_DNA"/>
</dbReference>
<accession>A0A6N4W2I1</accession>
<feature type="transmembrane region" description="Helical" evidence="2">
    <location>
        <begin position="247"/>
        <end position="270"/>
    </location>
</feature>
<dbReference type="Pfam" id="PF23717">
    <property type="entry name" value="DUF7159"/>
    <property type="match status" value="1"/>
</dbReference>
<evidence type="ECO:0000313" key="5">
    <source>
        <dbReference type="Proteomes" id="UP000467249"/>
    </source>
</evidence>
<evidence type="ECO:0000313" key="4">
    <source>
        <dbReference type="EMBL" id="BBZ76100.1"/>
    </source>
</evidence>
<organism evidence="4 5">
    <name type="scientific">Mycolicibacterium anyangense</name>
    <dbReference type="NCBI Taxonomy" id="1431246"/>
    <lineage>
        <taxon>Bacteria</taxon>
        <taxon>Bacillati</taxon>
        <taxon>Actinomycetota</taxon>
        <taxon>Actinomycetes</taxon>
        <taxon>Mycobacteriales</taxon>
        <taxon>Mycobacteriaceae</taxon>
        <taxon>Mycolicibacterium</taxon>
    </lineage>
</organism>
<evidence type="ECO:0000259" key="3">
    <source>
        <dbReference type="Pfam" id="PF23717"/>
    </source>
</evidence>
<keyword evidence="2" id="KW-0472">Membrane</keyword>